<reference evidence="3 4" key="1">
    <citation type="submission" date="2020-08" db="EMBL/GenBank/DDBJ databases">
        <title>Genomic Encyclopedia of Type Strains, Phase III (KMG-III): the genomes of soil and plant-associated and newly described type strains.</title>
        <authorList>
            <person name="Whitman W."/>
        </authorList>
    </citation>
    <scope>NUCLEOTIDE SEQUENCE [LARGE SCALE GENOMIC DNA]</scope>
    <source>
        <strain evidence="3 4">CECT 7341</strain>
    </source>
</reference>
<feature type="signal peptide" evidence="2">
    <location>
        <begin position="1"/>
        <end position="28"/>
    </location>
</feature>
<dbReference type="AlphaFoldDB" id="A0A7W5DI58"/>
<organism evidence="3 4">
    <name type="scientific">Halomonas fontilapidosi</name>
    <dbReference type="NCBI Taxonomy" id="616675"/>
    <lineage>
        <taxon>Bacteria</taxon>
        <taxon>Pseudomonadati</taxon>
        <taxon>Pseudomonadota</taxon>
        <taxon>Gammaproteobacteria</taxon>
        <taxon>Oceanospirillales</taxon>
        <taxon>Halomonadaceae</taxon>
        <taxon>Halomonas</taxon>
    </lineage>
</organism>
<evidence type="ECO:0000256" key="1">
    <source>
        <dbReference type="SAM" id="MobiDB-lite"/>
    </source>
</evidence>
<keyword evidence="4" id="KW-1185">Reference proteome</keyword>
<dbReference type="RefSeq" id="WP_183313537.1">
    <property type="nucleotide sequence ID" value="NZ_JACHXQ010000002.1"/>
</dbReference>
<accession>A0A7W5DI58</accession>
<dbReference type="Proteomes" id="UP000563050">
    <property type="component" value="Unassembled WGS sequence"/>
</dbReference>
<name>A0A7W5DI58_9GAMM</name>
<dbReference type="EMBL" id="JACHXQ010000002">
    <property type="protein sequence ID" value="MBB3183371.1"/>
    <property type="molecule type" value="Genomic_DNA"/>
</dbReference>
<evidence type="ECO:0000256" key="2">
    <source>
        <dbReference type="SAM" id="SignalP"/>
    </source>
</evidence>
<evidence type="ECO:0000313" key="3">
    <source>
        <dbReference type="EMBL" id="MBB3183371.1"/>
    </source>
</evidence>
<comment type="caution">
    <text evidence="3">The sequence shown here is derived from an EMBL/GenBank/DDBJ whole genome shotgun (WGS) entry which is preliminary data.</text>
</comment>
<feature type="compositionally biased region" description="Polar residues" evidence="1">
    <location>
        <begin position="120"/>
        <end position="135"/>
    </location>
</feature>
<evidence type="ECO:0008006" key="5">
    <source>
        <dbReference type="Google" id="ProtNLM"/>
    </source>
</evidence>
<protein>
    <recommendedName>
        <fullName evidence="5">DUF3761 domain-containing protein</fullName>
    </recommendedName>
</protein>
<gene>
    <name evidence="3" type="ORF">FHR95_000912</name>
</gene>
<feature type="chain" id="PRO_5031562641" description="DUF3761 domain-containing protein" evidence="2">
    <location>
        <begin position="29"/>
        <end position="135"/>
    </location>
</feature>
<feature type="region of interest" description="Disordered" evidence="1">
    <location>
        <begin position="97"/>
        <end position="135"/>
    </location>
</feature>
<proteinExistence type="predicted"/>
<evidence type="ECO:0000313" key="4">
    <source>
        <dbReference type="Proteomes" id="UP000563050"/>
    </source>
</evidence>
<sequence length="135" mass="14035">MKTFNFKAHATAVLSSMLLLGVSLSSHALSPQAAMEQGLMDEPRTEYRIECMDGTIFLTFHPTSTICDGHGGINASGGGGIGGGKGDAGTVIGVDNNPAGLRTNNNPIGVQADKARLRTAPSQDYNSSRSNKPSE</sequence>
<keyword evidence="2" id="KW-0732">Signal</keyword>